<reference evidence="3 4" key="1">
    <citation type="submission" date="2014-11" db="EMBL/GenBank/DDBJ databases">
        <title>Draft genome sequence of Kirrobacter mercurialis.</title>
        <authorList>
            <person name="Coil D.A."/>
            <person name="Eisen J.A."/>
        </authorList>
    </citation>
    <scope>NUCLEOTIDE SEQUENCE [LARGE SCALE GENOMIC DNA]</scope>
    <source>
        <strain evidence="3 4">Coronado</strain>
    </source>
</reference>
<dbReference type="STRING" id="1572751.PK98_03470"/>
<dbReference type="InterPro" id="IPR000801">
    <property type="entry name" value="Esterase-like"/>
</dbReference>
<dbReference type="AlphaFoldDB" id="A0A0B2C383"/>
<comment type="caution">
    <text evidence="3">The sequence shown here is derived from an EMBL/GenBank/DDBJ whole genome shotgun (WGS) entry which is preliminary data.</text>
</comment>
<protein>
    <recommendedName>
        <fullName evidence="5">Esterase</fullName>
    </recommendedName>
</protein>
<organism evidence="3 4">
    <name type="scientific">Croceibacterium mercuriale</name>
    <dbReference type="NCBI Taxonomy" id="1572751"/>
    <lineage>
        <taxon>Bacteria</taxon>
        <taxon>Pseudomonadati</taxon>
        <taxon>Pseudomonadota</taxon>
        <taxon>Alphaproteobacteria</taxon>
        <taxon>Sphingomonadales</taxon>
        <taxon>Erythrobacteraceae</taxon>
        <taxon>Croceibacterium</taxon>
    </lineage>
</organism>
<dbReference type="InterPro" id="IPR052558">
    <property type="entry name" value="Siderophore_Hydrolase_D"/>
</dbReference>
<name>A0A0B2C383_9SPHN</name>
<dbReference type="PANTHER" id="PTHR40841">
    <property type="entry name" value="SIDEROPHORE TRIACETYLFUSARININE C ESTERASE"/>
    <property type="match status" value="1"/>
</dbReference>
<gene>
    <name evidence="3" type="ORF">PK98_03470</name>
</gene>
<evidence type="ECO:0000313" key="3">
    <source>
        <dbReference type="EMBL" id="KHL26702.1"/>
    </source>
</evidence>
<dbReference type="SUPFAM" id="SSF53474">
    <property type="entry name" value="alpha/beta-Hydrolases"/>
    <property type="match status" value="1"/>
</dbReference>
<dbReference type="EMBL" id="JTDN01000001">
    <property type="protein sequence ID" value="KHL26702.1"/>
    <property type="molecule type" value="Genomic_DNA"/>
</dbReference>
<keyword evidence="4" id="KW-1185">Reference proteome</keyword>
<dbReference type="InterPro" id="IPR029058">
    <property type="entry name" value="AB_hydrolase_fold"/>
</dbReference>
<dbReference type="Proteomes" id="UP000030988">
    <property type="component" value="Unassembled WGS sequence"/>
</dbReference>
<dbReference type="GO" id="GO:0016788">
    <property type="term" value="F:hydrolase activity, acting on ester bonds"/>
    <property type="evidence" value="ECO:0007669"/>
    <property type="project" value="TreeGrafter"/>
</dbReference>
<comment type="similarity">
    <text evidence="1">Belongs to the esterase D family.</text>
</comment>
<dbReference type="PANTHER" id="PTHR40841:SF2">
    <property type="entry name" value="SIDEROPHORE-DEGRADING ESTERASE (EUROFUNG)"/>
    <property type="match status" value="1"/>
</dbReference>
<evidence type="ECO:0000313" key="4">
    <source>
        <dbReference type="Proteomes" id="UP000030988"/>
    </source>
</evidence>
<accession>A0A0B2C383</accession>
<evidence type="ECO:0000256" key="1">
    <source>
        <dbReference type="ARBA" id="ARBA00005622"/>
    </source>
</evidence>
<sequence length="263" mass="28991">MVPDDCYRLPGATSWRLGAYRIDLLVPDGPAPAGGWPSVWLLDGADCFGTCVEAMRRMSRRCDATGVVPQVIVGISAADGDRAHRQRDYTTPLPDREGAGGAEPFLRFVLEQVRPEVGRRVELDPARTTLWGHSLAGYFTLWALAHAPDSFRTYAAISPSVWWDRPLLEDGIARLSPGDRRALVCIGEWEDALPPWQARAPNATEALARRQARQMVAGARDIAGLLARALGQERVQFRLLPEEDHASILSAAMPRMLRMASLE</sequence>
<evidence type="ECO:0000256" key="2">
    <source>
        <dbReference type="ARBA" id="ARBA00022801"/>
    </source>
</evidence>
<keyword evidence="2" id="KW-0378">Hydrolase</keyword>
<dbReference type="Pfam" id="PF00756">
    <property type="entry name" value="Esterase"/>
    <property type="match status" value="1"/>
</dbReference>
<evidence type="ECO:0008006" key="5">
    <source>
        <dbReference type="Google" id="ProtNLM"/>
    </source>
</evidence>
<proteinExistence type="inferred from homology"/>
<dbReference type="Gene3D" id="3.40.50.1820">
    <property type="entry name" value="alpha/beta hydrolase"/>
    <property type="match status" value="1"/>
</dbReference>